<evidence type="ECO:0000313" key="1">
    <source>
        <dbReference type="EMBL" id="OLQ00690.1"/>
    </source>
</evidence>
<comment type="caution">
    <text evidence="1">The sequence shown here is derived from an EMBL/GenBank/DDBJ whole genome shotgun (WGS) entry which is preliminary data.</text>
</comment>
<dbReference type="OrthoDB" id="566532at2759"/>
<keyword evidence="2" id="KW-1185">Reference proteome</keyword>
<proteinExistence type="predicted"/>
<dbReference type="EMBL" id="LSRX01000320">
    <property type="protein sequence ID" value="OLQ00690.1"/>
    <property type="molecule type" value="Genomic_DNA"/>
</dbReference>
<accession>A0A1Q9DZU2</accession>
<dbReference type="AlphaFoldDB" id="A0A1Q9DZU2"/>
<organism evidence="1 2">
    <name type="scientific">Symbiodinium microadriaticum</name>
    <name type="common">Dinoflagellate</name>
    <name type="synonym">Zooxanthella microadriatica</name>
    <dbReference type="NCBI Taxonomy" id="2951"/>
    <lineage>
        <taxon>Eukaryota</taxon>
        <taxon>Sar</taxon>
        <taxon>Alveolata</taxon>
        <taxon>Dinophyceae</taxon>
        <taxon>Suessiales</taxon>
        <taxon>Symbiodiniaceae</taxon>
        <taxon>Symbiodinium</taxon>
    </lineage>
</organism>
<sequence>MMTDSISVMVQVALEISLSGTRMRHAALGPSADLWKAYIHAAPGASCAAMTAGAGKKVHTYRAAKVEVDYASFVGGCAKQGPFAPEGTR</sequence>
<protein>
    <submittedName>
        <fullName evidence="1">Uncharacterized protein</fullName>
    </submittedName>
</protein>
<gene>
    <name evidence="1" type="ORF">AK812_SmicGene16622</name>
</gene>
<name>A0A1Q9DZU2_SYMMI</name>
<reference evidence="1 2" key="1">
    <citation type="submission" date="2016-02" db="EMBL/GenBank/DDBJ databases">
        <title>Genome analysis of coral dinoflagellate symbionts highlights evolutionary adaptations to a symbiotic lifestyle.</title>
        <authorList>
            <person name="Aranda M."/>
            <person name="Li Y."/>
            <person name="Liew Y.J."/>
            <person name="Baumgarten S."/>
            <person name="Simakov O."/>
            <person name="Wilson M."/>
            <person name="Piel J."/>
            <person name="Ashoor H."/>
            <person name="Bougouffa S."/>
            <person name="Bajic V.B."/>
            <person name="Ryu T."/>
            <person name="Ravasi T."/>
            <person name="Bayer T."/>
            <person name="Micklem G."/>
            <person name="Kim H."/>
            <person name="Bhak J."/>
            <person name="Lajeunesse T.C."/>
            <person name="Voolstra C.R."/>
        </authorList>
    </citation>
    <scope>NUCLEOTIDE SEQUENCE [LARGE SCALE GENOMIC DNA]</scope>
    <source>
        <strain evidence="1 2">CCMP2467</strain>
    </source>
</reference>
<evidence type="ECO:0000313" key="2">
    <source>
        <dbReference type="Proteomes" id="UP000186817"/>
    </source>
</evidence>
<dbReference type="Proteomes" id="UP000186817">
    <property type="component" value="Unassembled WGS sequence"/>
</dbReference>